<gene>
    <name evidence="1" type="ORF">ABVK50_32475</name>
</gene>
<protein>
    <submittedName>
        <fullName evidence="1">Uncharacterized protein</fullName>
    </submittedName>
</protein>
<proteinExistence type="predicted"/>
<sequence>MRAVYRFPHWLELVDGIVQGVRDGIEQRVVKRRGCNAIPAQRSKSRPWSIWSMAVIF</sequence>
<name>A0AAU8CZ31_9HYPH</name>
<dbReference type="AlphaFoldDB" id="A0AAU8CZ31"/>
<evidence type="ECO:0000313" key="1">
    <source>
        <dbReference type="EMBL" id="XCG52210.1"/>
    </source>
</evidence>
<dbReference type="EMBL" id="CP159256">
    <property type="protein sequence ID" value="XCG52210.1"/>
    <property type="molecule type" value="Genomic_DNA"/>
</dbReference>
<accession>A0AAU8CZ31</accession>
<organism evidence="1">
    <name type="scientific">Mesorhizobium sp. WSM2240</name>
    <dbReference type="NCBI Taxonomy" id="3228851"/>
    <lineage>
        <taxon>Bacteria</taxon>
        <taxon>Pseudomonadati</taxon>
        <taxon>Pseudomonadota</taxon>
        <taxon>Alphaproteobacteria</taxon>
        <taxon>Hyphomicrobiales</taxon>
        <taxon>Phyllobacteriaceae</taxon>
        <taxon>Mesorhizobium</taxon>
    </lineage>
</organism>
<geneLocation type="plasmid" evidence="1">
    <name>pMk2240A</name>
</geneLocation>
<reference evidence="1" key="1">
    <citation type="submission" date="2024-06" db="EMBL/GenBank/DDBJ databases">
        <title>Mesorhizobium karijinii sp. nov., a symbiont of the iconic Swainsona formosa from arid Australia.</title>
        <authorList>
            <person name="Hill Y.J."/>
            <person name="Watkin E.L.J."/>
            <person name="O'Hara G.W."/>
            <person name="Terpolilli J."/>
            <person name="Tye M.L."/>
            <person name="Kohlmeier M.G."/>
        </authorList>
    </citation>
    <scope>NUCLEOTIDE SEQUENCE</scope>
    <source>
        <strain evidence="1">WSM2240</strain>
        <plasmid evidence="1">pMk2240A</plasmid>
    </source>
</reference>
<keyword evidence="1" id="KW-0614">Plasmid</keyword>
<dbReference type="RefSeq" id="WP_353646417.1">
    <property type="nucleotide sequence ID" value="NZ_CP159256.1"/>
</dbReference>